<sequence>MSDDSRLAGVLRRVLPDAVRERYLAKFALALVVLALLTGALGLYTYDRTSAQLHEQVDDELLTVAELEAHQLSSWYAERKQTARMLSNDAVMRTDDYERLDILLNAKLRSLPEEVRAIHVVDTESAEVVQSTESEMQDSRLQTPWRDRMSSIETAATVFVSAPYRSDGEATIAFVSPVLNQQNRTVVLEVDAGIVSNHLLKPLQRQLRAGRQRQRDRRPRPARGAHPRHVHRRLASPRTGSKGALGDREGRRE</sequence>
<evidence type="ECO:0000256" key="2">
    <source>
        <dbReference type="SAM" id="Phobius"/>
    </source>
</evidence>
<dbReference type="AlphaFoldDB" id="A0ABD5WNS7"/>
<accession>A0ABD5WNS7</accession>
<feature type="region of interest" description="Disordered" evidence="1">
    <location>
        <begin position="205"/>
        <end position="253"/>
    </location>
</feature>
<keyword evidence="2" id="KW-0812">Transmembrane</keyword>
<gene>
    <name evidence="3" type="ORF">ACFQJ6_20580</name>
</gene>
<dbReference type="Proteomes" id="UP001596407">
    <property type="component" value="Unassembled WGS sequence"/>
</dbReference>
<evidence type="ECO:0000256" key="1">
    <source>
        <dbReference type="SAM" id="MobiDB-lite"/>
    </source>
</evidence>
<dbReference type="CDD" id="cd18773">
    <property type="entry name" value="PDC1_HK_sensor"/>
    <property type="match status" value="1"/>
</dbReference>
<feature type="compositionally biased region" description="Basic residues" evidence="1">
    <location>
        <begin position="208"/>
        <end position="235"/>
    </location>
</feature>
<keyword evidence="2" id="KW-0472">Membrane</keyword>
<keyword evidence="4" id="KW-1185">Reference proteome</keyword>
<dbReference type="RefSeq" id="WP_382210263.1">
    <property type="nucleotide sequence ID" value="NZ_JBHSZH010000005.1"/>
</dbReference>
<evidence type="ECO:0000313" key="3">
    <source>
        <dbReference type="EMBL" id="MFC7082126.1"/>
    </source>
</evidence>
<reference evidence="3 4" key="1">
    <citation type="journal article" date="2019" name="Int. J. Syst. Evol. Microbiol.">
        <title>The Global Catalogue of Microorganisms (GCM) 10K type strain sequencing project: providing services to taxonomists for standard genome sequencing and annotation.</title>
        <authorList>
            <consortium name="The Broad Institute Genomics Platform"/>
            <consortium name="The Broad Institute Genome Sequencing Center for Infectious Disease"/>
            <person name="Wu L."/>
            <person name="Ma J."/>
        </authorList>
    </citation>
    <scope>NUCLEOTIDE SEQUENCE [LARGE SCALE GENOMIC DNA]</scope>
    <source>
        <strain evidence="3 4">DT72</strain>
    </source>
</reference>
<organism evidence="3 4">
    <name type="scientific">Halorussus caseinilyticus</name>
    <dbReference type="NCBI Taxonomy" id="3034025"/>
    <lineage>
        <taxon>Archaea</taxon>
        <taxon>Methanobacteriati</taxon>
        <taxon>Methanobacteriota</taxon>
        <taxon>Stenosarchaea group</taxon>
        <taxon>Halobacteria</taxon>
        <taxon>Halobacteriales</taxon>
        <taxon>Haladaptataceae</taxon>
        <taxon>Halorussus</taxon>
    </lineage>
</organism>
<comment type="caution">
    <text evidence="3">The sequence shown here is derived from an EMBL/GenBank/DDBJ whole genome shotgun (WGS) entry which is preliminary data.</text>
</comment>
<protein>
    <submittedName>
        <fullName evidence="3">PDC sensor domain-containing protein</fullName>
    </submittedName>
</protein>
<dbReference type="EMBL" id="JBHSZH010000005">
    <property type="protein sequence ID" value="MFC7082126.1"/>
    <property type="molecule type" value="Genomic_DNA"/>
</dbReference>
<evidence type="ECO:0000313" key="4">
    <source>
        <dbReference type="Proteomes" id="UP001596407"/>
    </source>
</evidence>
<name>A0ABD5WNS7_9EURY</name>
<feature type="transmembrane region" description="Helical" evidence="2">
    <location>
        <begin position="23"/>
        <end position="46"/>
    </location>
</feature>
<dbReference type="Gene3D" id="3.30.450.20">
    <property type="entry name" value="PAS domain"/>
    <property type="match status" value="1"/>
</dbReference>
<proteinExistence type="predicted"/>
<keyword evidence="2" id="KW-1133">Transmembrane helix</keyword>